<evidence type="ECO:0000313" key="5">
    <source>
        <dbReference type="Proteomes" id="UP000789739"/>
    </source>
</evidence>
<keyword evidence="2" id="KW-0539">Nucleus</keyword>
<name>A0A9N8WH24_9GLOM</name>
<comment type="caution">
    <text evidence="4">The sequence shown here is derived from an EMBL/GenBank/DDBJ whole genome shotgun (WGS) entry which is preliminary data.</text>
</comment>
<evidence type="ECO:0000256" key="3">
    <source>
        <dbReference type="SAM" id="MobiDB-lite"/>
    </source>
</evidence>
<proteinExistence type="inferred from homology"/>
<feature type="compositionally biased region" description="Acidic residues" evidence="3">
    <location>
        <begin position="36"/>
        <end position="56"/>
    </location>
</feature>
<dbReference type="SMART" id="SM01385">
    <property type="entry name" value="DSS1_SEM1"/>
    <property type="match status" value="1"/>
</dbReference>
<dbReference type="GO" id="GO:0000724">
    <property type="term" value="P:double-strand break repair via homologous recombination"/>
    <property type="evidence" value="ECO:0007669"/>
    <property type="project" value="TreeGrafter"/>
</dbReference>
<dbReference type="CDD" id="cd13768">
    <property type="entry name" value="DSS1_Sem1"/>
    <property type="match status" value="1"/>
</dbReference>
<dbReference type="Proteomes" id="UP000789739">
    <property type="component" value="Unassembled WGS sequence"/>
</dbReference>
<dbReference type="GO" id="GO:0008541">
    <property type="term" value="C:proteasome regulatory particle, lid subcomplex"/>
    <property type="evidence" value="ECO:0007669"/>
    <property type="project" value="UniProtKB-UniRule"/>
</dbReference>
<comment type="similarity">
    <text evidence="1 2">Belongs to the DSS1/SEM1 family.</text>
</comment>
<feature type="region of interest" description="Disordered" evidence="3">
    <location>
        <begin position="1"/>
        <end position="70"/>
    </location>
</feature>
<evidence type="ECO:0000256" key="1">
    <source>
        <dbReference type="ARBA" id="ARBA00034491"/>
    </source>
</evidence>
<dbReference type="PANTHER" id="PTHR16771">
    <property type="entry name" value="26 PROTEASOME COMPLEX SUBUNIT DSS1"/>
    <property type="match status" value="1"/>
</dbReference>
<comment type="function">
    <text evidence="2">Component of the 26S proteasome, a multiprotein complex involved in the ATP-dependent degradation of ubiquitinated proteins.</text>
</comment>
<sequence>MSSKSASTSTKQDRRPPDNKQPGQQPLTNIPQLGALEEDDEFEEFAAEDWNETEEDKETHLWEDNWDDEDVEDEFSKQLRAELTKTQIQPQPMKM</sequence>
<dbReference type="GO" id="GO:0043248">
    <property type="term" value="P:proteasome assembly"/>
    <property type="evidence" value="ECO:0007669"/>
    <property type="project" value="UniProtKB-UniRule"/>
</dbReference>
<keyword evidence="2" id="KW-0647">Proteasome</keyword>
<feature type="compositionally biased region" description="Polar residues" evidence="3">
    <location>
        <begin position="21"/>
        <end position="31"/>
    </location>
</feature>
<dbReference type="OrthoDB" id="2428032at2759"/>
<protein>
    <recommendedName>
        <fullName evidence="2">26S proteasome complex subunit SEM1</fullName>
    </recommendedName>
</protein>
<dbReference type="AlphaFoldDB" id="A0A9N8WH24"/>
<accession>A0A9N8WH24</accession>
<evidence type="ECO:0000256" key="2">
    <source>
        <dbReference type="RuleBase" id="RU369057"/>
    </source>
</evidence>
<gene>
    <name evidence="4" type="ORF">PBRASI_LOCUS1803</name>
</gene>
<dbReference type="InterPro" id="IPR007834">
    <property type="entry name" value="DSS1_SEM1"/>
</dbReference>
<dbReference type="GO" id="GO:0006406">
    <property type="term" value="P:mRNA export from nucleus"/>
    <property type="evidence" value="ECO:0007669"/>
    <property type="project" value="UniProtKB-UniRule"/>
</dbReference>
<feature type="compositionally biased region" description="Polar residues" evidence="3">
    <location>
        <begin position="1"/>
        <end position="10"/>
    </location>
</feature>
<dbReference type="Pfam" id="PF05160">
    <property type="entry name" value="DSS1_SEM1"/>
    <property type="match status" value="1"/>
</dbReference>
<comment type="subcellular location">
    <subcellularLocation>
        <location evidence="2">Nucleus</location>
    </subcellularLocation>
</comment>
<dbReference type="GO" id="GO:0005634">
    <property type="term" value="C:nucleus"/>
    <property type="evidence" value="ECO:0007669"/>
    <property type="project" value="UniProtKB-SubCell"/>
</dbReference>
<evidence type="ECO:0000313" key="4">
    <source>
        <dbReference type="EMBL" id="CAG8485380.1"/>
    </source>
</evidence>
<organism evidence="4 5">
    <name type="scientific">Paraglomus brasilianum</name>
    <dbReference type="NCBI Taxonomy" id="144538"/>
    <lineage>
        <taxon>Eukaryota</taxon>
        <taxon>Fungi</taxon>
        <taxon>Fungi incertae sedis</taxon>
        <taxon>Mucoromycota</taxon>
        <taxon>Glomeromycotina</taxon>
        <taxon>Glomeromycetes</taxon>
        <taxon>Paraglomerales</taxon>
        <taxon>Paraglomeraceae</taxon>
        <taxon>Paraglomus</taxon>
    </lineage>
</organism>
<keyword evidence="5" id="KW-1185">Reference proteome</keyword>
<dbReference type="EMBL" id="CAJVPI010000126">
    <property type="protein sequence ID" value="CAG8485380.1"/>
    <property type="molecule type" value="Genomic_DNA"/>
</dbReference>
<dbReference type="PANTHER" id="PTHR16771:SF0">
    <property type="entry name" value="26S PROTEASOME COMPLEX SUBUNIT SEM1"/>
    <property type="match status" value="1"/>
</dbReference>
<reference evidence="4" key="1">
    <citation type="submission" date="2021-06" db="EMBL/GenBank/DDBJ databases">
        <authorList>
            <person name="Kallberg Y."/>
            <person name="Tangrot J."/>
            <person name="Rosling A."/>
        </authorList>
    </citation>
    <scope>NUCLEOTIDE SEQUENCE</scope>
    <source>
        <strain evidence="4">BR232B</strain>
    </source>
</reference>